<dbReference type="Pfam" id="PF13229">
    <property type="entry name" value="Beta_helix"/>
    <property type="match status" value="2"/>
</dbReference>
<sequence length="2061" mass="208769">MLATTTAVVAGTLAATTGPAAAASPYTVTSAADHADATPGDGQCRTSAANGAVCTLRAAIQESNASAGADTIRFAIGSGPVTISPTSELPQIIDPVTIDGFSQPGAGTTPIVHLAGDTVGANGDGLRLAAGTSSVSGLVLTHFDVAIFISGPGGNLVTGTYVGIAPDGTTGRGNSFGIVIDKSPDNVIGTSASPNVISGNAQTGITVNGAAAQGNDIAGNRIGTNAAGTAAVANLLGISLLSGALDTRIGGTTDADGNLVSGNVSHGIEVAGAAKGTVISRNRIGTNAAGTAKLPNRSQGIAAITAAKVTIQSNLISGNGETGVWASGLAGSDPHLIADNLVGTNAAGTAALDNVSDGIRLSATGDPSVPTAYAKVTGNTISGNGRDGIRTADSGYNDISDNTIGLAKGATTTRVPNKGVGVLLVRDRRSSVRTNVVSGNDGGGVFAVGGHTGNPLEILNNRVGTDGTGGSAAPNKNAGIKLTAEAAAPTAGAYGDVRSNLVSGNDGDGIVVAHGMSASTITDNTVGANLAKTGTLRNQGVGIWVEKGSGHDVGTPGHGNLVVANSVGILVRGSSHVSVAANTVGVLPSGAGAPNRSQGVKIDGGATKVTIGSKPTDAITAGSCTAACNTITDNTGAGVAIEGDDATTAVTVRGNVIDKNGGIPVDLGTAGPTPNDAADADTGPNGLLNFPVGVSASYDKVKAKTFVTGVLTTPDPKGAVVDVYKAAGPGPVNGFGTAKEWVGKATSYPTAAGAHFVLELAGDQTANATYSATVTTSDGSTSEVSMVCLDTDGDGTLDDDGDAICDSWETSGIDYDGDRVVDLPLNAAPYGADPTKPDVYVDVDYMEGALHSDRPSTHALGRVVKAYEFAPNNGIALHLSPGAAGRADDAVEHSGDILVMGRGSGDDDDYWDLKDGTPGDLCDGAFGTKADRTGPRCHAVLGAKRLIYRYALFTHRFDESPRTSGVSDLGGQDVLVSIGSWDDDDVVSVGGTLSRCVTLEWCKSEVEAGTFMHELGHALGLDHGGGDDVQNKPNYLSVMNYTFQLLGSTPDRPLDYSRWKLPTLFENNLDEAAGIAANESVATKAEISRRWSATAFSWYDAAKGECVWRSGSPIWAIDWNQVGGAAQTGVAAGIAADGRGGTDCLTARSIPLAGHDDWANLRYDMRSSGWYRTEGVPAAVAARAGAARSGQDVEDAAALATASDSDGDGVPNATDVCVLKADPAQLDQDADGIGDACVDDITDRDVSVSVTAPTEQPPVGSTATVRVTASNSFPLPATDLEIEVRLPEGLVPVSATPSQGSYDAGSGTWTIPSLAKRSSATLDLAVRVTRAETDLDVEAEVVAAGEDDRDSVPDNGDPLEDDLASGAVRAKLVYTLEALPKDVVGAVRDGETIAMLSRDSAGTRRITLEHSGRTTTLPVASDNLDLLGVNAHGEIVYWLDQVSYLWRDGAPVRLPEGFVATALNDAGTVVGRSYNKAATWIDGTVTLLPDLDPTHPSAGGTATAINDDGLIVGYSLSRFGRENAVRWENGGIDSMGMDPGDVSMALDVADGGAIAGELMSRPLRVVDRKRTVIEEGPGRAESVNAVGDFVGRAQDLRAFVHTSGKAWRLEALVAPGQDWFHLHGAMDIADDGSILGVGEYRGELRMFVARVGAGARTGGVTADPGSVDVGVVELGSSSDATEVTFTNTSSAAVQVEAPRLEGAAAADFAVDGGTLPRTLAAGESVEVSVEFTPTAAGTRTASLVVPASNGDVTVPLRGEGVAADDTAPSITCAKPSAAWSRADVSVSCTATDGGSGLANPADGAFVLRTSVAAGTATEDAATAARRVCDKAGNCATAGPVRGVRVDKRAPSARAARGAAVTLDGRAVVRLSGADVGSGVASYDTRVRTVARSGGTSGWSVPKGWQASRTTTLTRAVAAGTTACFSTRARDRAGNVSAWSATVCTSAPYDDRALKASAGWKRAKGAAYLQRTISTTTRKGATLKTGRTRGGAIALVVTRCKGCGTVDVLVGKRRIARVTLSGAGTRHRQVVVLPRRAFAGPITIKTVTKGKSVRIDGVAVLP</sequence>
<dbReference type="InterPro" id="IPR006626">
    <property type="entry name" value="PbH1"/>
</dbReference>
<dbReference type="EMBL" id="JBHSQL010000008">
    <property type="protein sequence ID" value="MFC6150167.1"/>
    <property type="molecule type" value="Genomic_DNA"/>
</dbReference>
<dbReference type="InterPro" id="IPR011050">
    <property type="entry name" value="Pectin_lyase_fold/virulence"/>
</dbReference>
<keyword evidence="2" id="KW-0677">Repeat</keyword>
<dbReference type="Gene3D" id="4.10.1080.10">
    <property type="entry name" value="TSP type-3 repeat"/>
    <property type="match status" value="1"/>
</dbReference>
<dbReference type="InterPro" id="IPR022441">
    <property type="entry name" value="Para_beta_helix_rpt-2"/>
</dbReference>
<evidence type="ECO:0000313" key="7">
    <source>
        <dbReference type="EMBL" id="MFC6150167.1"/>
    </source>
</evidence>
<reference evidence="8" key="1">
    <citation type="journal article" date="2019" name="Int. J. Syst. Evol. Microbiol.">
        <title>The Global Catalogue of Microorganisms (GCM) 10K type strain sequencing project: providing services to taxonomists for standard genome sequencing and annotation.</title>
        <authorList>
            <consortium name="The Broad Institute Genomics Platform"/>
            <consortium name="The Broad Institute Genome Sequencing Center for Infectious Disease"/>
            <person name="Wu L."/>
            <person name="Ma J."/>
        </authorList>
    </citation>
    <scope>NUCLEOTIDE SEQUENCE [LARGE SCALE GENOMIC DNA]</scope>
    <source>
        <strain evidence="8">CGMCC 4.7198</strain>
    </source>
</reference>
<dbReference type="PANTHER" id="PTHR22990:SF15">
    <property type="entry name" value="F-BOX ONLY PROTEIN 10"/>
    <property type="match status" value="1"/>
</dbReference>
<organism evidence="7 8">
    <name type="scientific">Mumia xiangluensis</name>
    <dbReference type="NCBI Taxonomy" id="1678900"/>
    <lineage>
        <taxon>Bacteria</taxon>
        <taxon>Bacillati</taxon>
        <taxon>Actinomycetota</taxon>
        <taxon>Actinomycetes</taxon>
        <taxon>Propionibacteriales</taxon>
        <taxon>Nocardioidaceae</taxon>
        <taxon>Mumia</taxon>
    </lineage>
</organism>
<dbReference type="InterPro" id="IPR028974">
    <property type="entry name" value="TSP_type-3_rpt"/>
</dbReference>
<protein>
    <submittedName>
        <fullName evidence="7">Right-handed parallel beta-helix repeat-containing protein</fullName>
    </submittedName>
</protein>
<feature type="domain" description="Right handed beta helix" evidence="6">
    <location>
        <begin position="173"/>
        <end position="328"/>
    </location>
</feature>
<dbReference type="InterPro" id="IPR012334">
    <property type="entry name" value="Pectin_lyas_fold"/>
</dbReference>
<proteinExistence type="predicted"/>
<dbReference type="SUPFAM" id="SSF55486">
    <property type="entry name" value="Metalloproteases ('zincins'), catalytic domain"/>
    <property type="match status" value="1"/>
</dbReference>
<dbReference type="SUPFAM" id="SSF51126">
    <property type="entry name" value="Pectin lyase-like"/>
    <property type="match status" value="2"/>
</dbReference>
<dbReference type="Gene3D" id="2.60.40.10">
    <property type="entry name" value="Immunoglobulins"/>
    <property type="match status" value="1"/>
</dbReference>
<evidence type="ECO:0000256" key="4">
    <source>
        <dbReference type="SAM" id="SignalP"/>
    </source>
</evidence>
<dbReference type="NCBIfam" id="NF012200">
    <property type="entry name" value="choice_anch_D"/>
    <property type="match status" value="1"/>
</dbReference>
<gene>
    <name evidence="7" type="ORF">ACFPYK_12255</name>
</gene>
<evidence type="ECO:0000259" key="6">
    <source>
        <dbReference type="Pfam" id="PF13229"/>
    </source>
</evidence>
<dbReference type="InterPro" id="IPR051550">
    <property type="entry name" value="SCF-Subunits/Alg-Epimerases"/>
</dbReference>
<dbReference type="InterPro" id="IPR039448">
    <property type="entry name" value="Beta_helix"/>
</dbReference>
<evidence type="ECO:0000256" key="2">
    <source>
        <dbReference type="ARBA" id="ARBA00022737"/>
    </source>
</evidence>
<dbReference type="Gene3D" id="2.160.20.10">
    <property type="entry name" value="Single-stranded right-handed beta-helix, Pectin lyase-like"/>
    <property type="match status" value="2"/>
</dbReference>
<dbReference type="SUPFAM" id="SSF103647">
    <property type="entry name" value="TSP type-3 repeat"/>
    <property type="match status" value="1"/>
</dbReference>
<keyword evidence="8" id="KW-1185">Reference proteome</keyword>
<comment type="pathway">
    <text evidence="1">Protein modification; protein ubiquitination.</text>
</comment>
<evidence type="ECO:0000256" key="3">
    <source>
        <dbReference type="ARBA" id="ARBA00022786"/>
    </source>
</evidence>
<keyword evidence="4" id="KW-0732">Signal</keyword>
<name>A0ABW1QMU9_9ACTN</name>
<dbReference type="Gene3D" id="3.40.390.10">
    <property type="entry name" value="Collagenase (Catalytic Domain)"/>
    <property type="match status" value="1"/>
</dbReference>
<accession>A0ABW1QMU9</accession>
<dbReference type="Proteomes" id="UP001596097">
    <property type="component" value="Unassembled WGS sequence"/>
</dbReference>
<feature type="domain" description="Right handed beta helix" evidence="6">
    <location>
        <begin position="373"/>
        <end position="455"/>
    </location>
</feature>
<evidence type="ECO:0000256" key="1">
    <source>
        <dbReference type="ARBA" id="ARBA00004906"/>
    </source>
</evidence>
<dbReference type="RefSeq" id="WP_377036055.1">
    <property type="nucleotide sequence ID" value="NZ_JBHSQL010000008.1"/>
</dbReference>
<dbReference type="InterPro" id="IPR024079">
    <property type="entry name" value="MetalloPept_cat_dom_sf"/>
</dbReference>
<dbReference type="NCBIfam" id="TIGR04214">
    <property type="entry name" value="CSLREA_Nterm"/>
    <property type="match status" value="1"/>
</dbReference>
<keyword evidence="3" id="KW-0833">Ubl conjugation pathway</keyword>
<dbReference type="Pfam" id="PF01345">
    <property type="entry name" value="DUF11"/>
    <property type="match status" value="1"/>
</dbReference>
<feature type="chain" id="PRO_5047540483" evidence="4">
    <location>
        <begin position="23"/>
        <end position="2061"/>
    </location>
</feature>
<feature type="signal peptide" evidence="4">
    <location>
        <begin position="1"/>
        <end position="22"/>
    </location>
</feature>
<comment type="caution">
    <text evidence="7">The sequence shown here is derived from an EMBL/GenBank/DDBJ whole genome shotgun (WGS) entry which is preliminary data.</text>
</comment>
<evidence type="ECO:0000313" key="8">
    <source>
        <dbReference type="Proteomes" id="UP001596097"/>
    </source>
</evidence>
<dbReference type="SMART" id="SM00710">
    <property type="entry name" value="PbH1"/>
    <property type="match status" value="13"/>
</dbReference>
<dbReference type="NCBIfam" id="TIGR03804">
    <property type="entry name" value="para_beta_helix"/>
    <property type="match status" value="1"/>
</dbReference>
<dbReference type="InterPro" id="IPR013783">
    <property type="entry name" value="Ig-like_fold"/>
</dbReference>
<dbReference type="PANTHER" id="PTHR22990">
    <property type="entry name" value="F-BOX ONLY PROTEIN"/>
    <property type="match status" value="1"/>
</dbReference>
<feature type="domain" description="DUF11" evidence="5">
    <location>
        <begin position="1245"/>
        <end position="1355"/>
    </location>
</feature>
<dbReference type="InterPro" id="IPR026457">
    <property type="entry name" value="CSLREA_Nterm"/>
</dbReference>
<dbReference type="Gene3D" id="2.60.40.1170">
    <property type="entry name" value="Mu homology domain, subdomain B"/>
    <property type="match status" value="1"/>
</dbReference>
<dbReference type="InterPro" id="IPR001434">
    <property type="entry name" value="OmcB-like_DUF11"/>
</dbReference>
<evidence type="ECO:0000259" key="5">
    <source>
        <dbReference type="Pfam" id="PF01345"/>
    </source>
</evidence>